<dbReference type="EC" id="5.2.1.8" evidence="6"/>
<dbReference type="PROSITE" id="PS50059">
    <property type="entry name" value="FKBP_PPIASE"/>
    <property type="match status" value="1"/>
</dbReference>
<comment type="catalytic activity">
    <reaction evidence="1 5 6">
        <text>[protein]-peptidylproline (omega=180) = [protein]-peptidylproline (omega=0)</text>
        <dbReference type="Rhea" id="RHEA:16237"/>
        <dbReference type="Rhea" id="RHEA-COMP:10747"/>
        <dbReference type="Rhea" id="RHEA-COMP:10748"/>
        <dbReference type="ChEBI" id="CHEBI:83833"/>
        <dbReference type="ChEBI" id="CHEBI:83834"/>
        <dbReference type="EC" id="5.2.1.8"/>
    </reaction>
</comment>
<keyword evidence="8" id="KW-1133">Transmembrane helix</keyword>
<dbReference type="Proteomes" id="UP001169764">
    <property type="component" value="Unassembled WGS sequence"/>
</dbReference>
<feature type="compositionally biased region" description="Pro residues" evidence="7">
    <location>
        <begin position="189"/>
        <end position="200"/>
    </location>
</feature>
<evidence type="ECO:0000256" key="3">
    <source>
        <dbReference type="ARBA" id="ARBA00023110"/>
    </source>
</evidence>
<dbReference type="PANTHER" id="PTHR43811:SF23">
    <property type="entry name" value="FKBP-TYPE 22 KDA PEPTIDYL-PROLYL CIS-TRANS ISOMERASE"/>
    <property type="match status" value="1"/>
</dbReference>
<evidence type="ECO:0000256" key="2">
    <source>
        <dbReference type="ARBA" id="ARBA00006577"/>
    </source>
</evidence>
<comment type="similarity">
    <text evidence="2 6">Belongs to the FKBP-type PPIase family.</text>
</comment>
<dbReference type="SUPFAM" id="SSF54534">
    <property type="entry name" value="FKBP-like"/>
    <property type="match status" value="1"/>
</dbReference>
<name>A0ABT8YBD5_9SPHN</name>
<evidence type="ECO:0000256" key="1">
    <source>
        <dbReference type="ARBA" id="ARBA00000971"/>
    </source>
</evidence>
<feature type="region of interest" description="Disordered" evidence="7">
    <location>
        <begin position="179"/>
        <end position="200"/>
    </location>
</feature>
<dbReference type="GO" id="GO:0003755">
    <property type="term" value="F:peptidyl-prolyl cis-trans isomerase activity"/>
    <property type="evidence" value="ECO:0007669"/>
    <property type="project" value="UniProtKB-EC"/>
</dbReference>
<reference evidence="10" key="1">
    <citation type="submission" date="2023-07" db="EMBL/GenBank/DDBJ databases">
        <authorList>
            <person name="Kim M."/>
        </authorList>
    </citation>
    <scope>NUCLEOTIDE SEQUENCE</scope>
    <source>
        <strain evidence="10">BIUV-7</strain>
    </source>
</reference>
<evidence type="ECO:0000313" key="10">
    <source>
        <dbReference type="EMBL" id="MDO6415642.1"/>
    </source>
</evidence>
<keyword evidence="8" id="KW-0472">Membrane</keyword>
<comment type="caution">
    <text evidence="10">The sequence shown here is derived from an EMBL/GenBank/DDBJ whole genome shotgun (WGS) entry which is preliminary data.</text>
</comment>
<evidence type="ECO:0000256" key="8">
    <source>
        <dbReference type="SAM" id="Phobius"/>
    </source>
</evidence>
<dbReference type="Pfam" id="PF00254">
    <property type="entry name" value="FKBP_C"/>
    <property type="match status" value="1"/>
</dbReference>
<evidence type="ECO:0000313" key="11">
    <source>
        <dbReference type="Proteomes" id="UP001169764"/>
    </source>
</evidence>
<sequence>MSEITAVPLRPVGKAGVTTLWAGIGLLIVAGIGGAYAMTRAPVMLAMPPAEFLVANARHSGVKTTASGLEYEVLKKGEGATPTMADAALVEYKGSLTSGQVFDASKPGQPVPMQIAQVVPGFAEALTLMPRGSTYRVWIPPQLGYGAREAGPIPANSVLVFDITMHEFAAVPQQNAEMMSAPHADGTPGTPPPTTVQPGM</sequence>
<accession>A0ABT8YBD5</accession>
<dbReference type="PANTHER" id="PTHR43811">
    <property type="entry name" value="FKBP-TYPE PEPTIDYL-PROLYL CIS-TRANS ISOMERASE FKPA"/>
    <property type="match status" value="1"/>
</dbReference>
<organism evidence="10 11">
    <name type="scientific">Sphingomonas natans</name>
    <dbReference type="NCBI Taxonomy" id="3063330"/>
    <lineage>
        <taxon>Bacteria</taxon>
        <taxon>Pseudomonadati</taxon>
        <taxon>Pseudomonadota</taxon>
        <taxon>Alphaproteobacteria</taxon>
        <taxon>Sphingomonadales</taxon>
        <taxon>Sphingomonadaceae</taxon>
        <taxon>Sphingomonas</taxon>
    </lineage>
</organism>
<gene>
    <name evidence="10" type="ORF">Q4F19_14725</name>
</gene>
<evidence type="ECO:0000256" key="4">
    <source>
        <dbReference type="ARBA" id="ARBA00023235"/>
    </source>
</evidence>
<keyword evidence="8" id="KW-0812">Transmembrane</keyword>
<evidence type="ECO:0000256" key="7">
    <source>
        <dbReference type="SAM" id="MobiDB-lite"/>
    </source>
</evidence>
<dbReference type="Gene3D" id="3.10.50.40">
    <property type="match status" value="1"/>
</dbReference>
<keyword evidence="4 5" id="KW-0413">Isomerase</keyword>
<protein>
    <recommendedName>
        <fullName evidence="6">Peptidyl-prolyl cis-trans isomerase</fullName>
        <ecNumber evidence="6">5.2.1.8</ecNumber>
    </recommendedName>
</protein>
<dbReference type="InterPro" id="IPR046357">
    <property type="entry name" value="PPIase_dom_sf"/>
</dbReference>
<evidence type="ECO:0000259" key="9">
    <source>
        <dbReference type="PROSITE" id="PS50059"/>
    </source>
</evidence>
<dbReference type="Pfam" id="PF01346">
    <property type="entry name" value="FKBP_N"/>
    <property type="match status" value="1"/>
</dbReference>
<proteinExistence type="inferred from homology"/>
<keyword evidence="11" id="KW-1185">Reference proteome</keyword>
<dbReference type="RefSeq" id="WP_303543889.1">
    <property type="nucleotide sequence ID" value="NZ_JAUOTP010000007.1"/>
</dbReference>
<dbReference type="EMBL" id="JAUOTP010000007">
    <property type="protein sequence ID" value="MDO6415642.1"/>
    <property type="molecule type" value="Genomic_DNA"/>
</dbReference>
<evidence type="ECO:0000256" key="6">
    <source>
        <dbReference type="RuleBase" id="RU003915"/>
    </source>
</evidence>
<evidence type="ECO:0000256" key="5">
    <source>
        <dbReference type="PROSITE-ProRule" id="PRU00277"/>
    </source>
</evidence>
<keyword evidence="3 5" id="KW-0697">Rotamase</keyword>
<dbReference type="InterPro" id="IPR001179">
    <property type="entry name" value="PPIase_FKBP_dom"/>
</dbReference>
<feature type="transmembrane region" description="Helical" evidence="8">
    <location>
        <begin position="20"/>
        <end position="38"/>
    </location>
</feature>
<feature type="domain" description="PPIase FKBP-type" evidence="9">
    <location>
        <begin position="85"/>
        <end position="169"/>
    </location>
</feature>
<dbReference type="InterPro" id="IPR000774">
    <property type="entry name" value="PPIase_FKBP_N"/>
</dbReference>